<reference evidence="2" key="2">
    <citation type="journal article" date="2015" name="Fish Shellfish Immunol.">
        <title>Early steps in the European eel (Anguilla anguilla)-Vibrio vulnificus interaction in the gills: Role of the RtxA13 toxin.</title>
        <authorList>
            <person name="Callol A."/>
            <person name="Pajuelo D."/>
            <person name="Ebbesson L."/>
            <person name="Teles M."/>
            <person name="MacKenzie S."/>
            <person name="Amaro C."/>
        </authorList>
    </citation>
    <scope>NUCLEOTIDE SEQUENCE</scope>
</reference>
<keyword evidence="1" id="KW-0472">Membrane</keyword>
<dbReference type="EMBL" id="GBXM01087902">
    <property type="protein sequence ID" value="JAH20675.1"/>
    <property type="molecule type" value="Transcribed_RNA"/>
</dbReference>
<evidence type="ECO:0000313" key="2">
    <source>
        <dbReference type="EMBL" id="JAH20675.1"/>
    </source>
</evidence>
<reference evidence="2" key="1">
    <citation type="submission" date="2014-11" db="EMBL/GenBank/DDBJ databases">
        <authorList>
            <person name="Amaro Gonzalez C."/>
        </authorList>
    </citation>
    <scope>NUCLEOTIDE SEQUENCE</scope>
</reference>
<protein>
    <submittedName>
        <fullName evidence="2">Uncharacterized protein</fullName>
    </submittedName>
</protein>
<organism evidence="2">
    <name type="scientific">Anguilla anguilla</name>
    <name type="common">European freshwater eel</name>
    <name type="synonym">Muraena anguilla</name>
    <dbReference type="NCBI Taxonomy" id="7936"/>
    <lineage>
        <taxon>Eukaryota</taxon>
        <taxon>Metazoa</taxon>
        <taxon>Chordata</taxon>
        <taxon>Craniata</taxon>
        <taxon>Vertebrata</taxon>
        <taxon>Euteleostomi</taxon>
        <taxon>Actinopterygii</taxon>
        <taxon>Neopterygii</taxon>
        <taxon>Teleostei</taxon>
        <taxon>Anguilliformes</taxon>
        <taxon>Anguillidae</taxon>
        <taxon>Anguilla</taxon>
    </lineage>
</organism>
<keyword evidence="1" id="KW-0812">Transmembrane</keyword>
<evidence type="ECO:0000256" key="1">
    <source>
        <dbReference type="SAM" id="Phobius"/>
    </source>
</evidence>
<feature type="transmembrane region" description="Helical" evidence="1">
    <location>
        <begin position="17"/>
        <end position="34"/>
    </location>
</feature>
<name>A0A0E9QWP6_ANGAN</name>
<keyword evidence="1" id="KW-1133">Transmembrane helix</keyword>
<accession>A0A0E9QWP6</accession>
<sequence>MTDSPCGKRPFQSCSRLIGLLFLFFHVPSIADLLF</sequence>
<proteinExistence type="predicted"/>
<dbReference type="AlphaFoldDB" id="A0A0E9QWP6"/>